<gene>
    <name evidence="1" type="ORF">J8273_3084</name>
</gene>
<keyword evidence="1" id="KW-0378">Hydrolase</keyword>
<organism evidence="1 2">
    <name type="scientific">Carpediemonas membranifera</name>
    <dbReference type="NCBI Taxonomy" id="201153"/>
    <lineage>
        <taxon>Eukaryota</taxon>
        <taxon>Metamonada</taxon>
        <taxon>Carpediemonas-like organisms</taxon>
        <taxon>Carpediemonas</taxon>
    </lineage>
</organism>
<accession>A0A8J6B4G5</accession>
<evidence type="ECO:0000313" key="2">
    <source>
        <dbReference type="Proteomes" id="UP000717585"/>
    </source>
</evidence>
<comment type="caution">
    <text evidence="1">The sequence shown here is derived from an EMBL/GenBank/DDBJ whole genome shotgun (WGS) entry which is preliminary data.</text>
</comment>
<dbReference type="AlphaFoldDB" id="A0A8J6B4G5"/>
<sequence length="1098" mass="115873">MTEGAVDAFPDEYISVLWDCMSQMLIEMSIGKKGSPVVGYSLTNGKTKRVTHILVPAPMEADVRCLLLTNSTFLERGMTGLTPLKEGNVRHRAFAAEQDVPKNYTLRNALNALIPACPDGAIPLFFVPGRPRALWNGSSVQRPQLEATDAAEYIFAKVLEPMVIDSPASLSAAARGCRFFLPQTPDAKPPTEAMPNGKTAANSKYPLRLVLDTLEGTPVPTALPALVAHVEAIRPLNGPDVLRRTFTKINEHQAAALRDKIAFAWACDAALACLAIPAHVDAVPRLLRALEGAQSDSKHTTAYRETAIVAILSRAFDSTIAPAQLSAILEASMKAAPTSLPAFLPKADPALTLSRVRRVLEDPGLHGVVGPALRTAAGLRILPRAVEIIEQAADSLTFTTVAMPLSSAGSALLAVPRSSLKIALGLLVERIAAGGRGVGLFTVTGLLLDHALVDADTAATLLAATQPLIDTVTALVSGEWRSNMPPHGLYLHRVCCSFTELATLTARPDTAPPPPQTLPAPDTLPNDDFILRQLAELVILGAVESPGRVLVDALVATAAGREFVVSRGLLMEGVKPGSRKTLRRLRPLLNDPALLVQAMPDALGDILTALNSAVGDDDAVLGSVVEVWKTLAKLPRNPAIPTRESLKALAEVRAAGGAEQVCTEAIGYILSNAASDAKDQRTGDALEPVLHEQDVDKFGLTPDEAVLVGRGCADQGCTNPMVILGQIASNRIKIPSESDINVVKHITKIHRHPSKSKYVYHFLDSDRTPIQLHARLDIVAALKAAVCTDCLALIAQSRLTAEARRIVSKLINAQADPLTLLKSVVASIPDPAAVIAQLSGGITAESLDACAELLSAAEPVFRLLGIQAASALGVDELPFRAYLALGRVLKQRMDNGFPPSVVGRADTLAVDLGRTLSAALQAIPVCCRRSAMPSLFSAVPPALGALPALTAEPLWRDVSTALVGVIALDQAAAKGARKDGKQTVSGQHFLALTAAVSSLLAARPVHWASADRLVTTYIDMAASSGFQPFVVPVLAGAIQAYAATEFRSPSVDASLGDAIIALPPGLQTRVASQLDRSGHELYGALYQLGSVKQFSGNV</sequence>
<dbReference type="Proteomes" id="UP000717585">
    <property type="component" value="Unassembled WGS sequence"/>
</dbReference>
<proteinExistence type="predicted"/>
<dbReference type="EMBL" id="JAHDYR010000011">
    <property type="protein sequence ID" value="KAG9395508.1"/>
    <property type="molecule type" value="Genomic_DNA"/>
</dbReference>
<dbReference type="GO" id="GO:0016787">
    <property type="term" value="F:hydrolase activity"/>
    <property type="evidence" value="ECO:0007669"/>
    <property type="project" value="UniProtKB-KW"/>
</dbReference>
<keyword evidence="2" id="KW-1185">Reference proteome</keyword>
<reference evidence="1" key="1">
    <citation type="submission" date="2021-05" db="EMBL/GenBank/DDBJ databases">
        <title>A free-living protist that lacks canonical eukaryotic 1 DNA replication and segregation systems.</title>
        <authorList>
            <person name="Salas-Leiva D.E."/>
            <person name="Tromer E.C."/>
            <person name="Curtis B.A."/>
            <person name="Jerlstrom-Hultqvist J."/>
            <person name="Kolisko M."/>
            <person name="Yi Z."/>
            <person name="Salas-Leiva J.S."/>
            <person name="Gallot-Lavallee L."/>
            <person name="Kops G.J.P.L."/>
            <person name="Archibald J.M."/>
            <person name="Simpson A.G.B."/>
            <person name="Roger A.J."/>
        </authorList>
    </citation>
    <scope>NUCLEOTIDE SEQUENCE</scope>
    <source>
        <strain evidence="1">BICM</strain>
    </source>
</reference>
<evidence type="ECO:0000313" key="1">
    <source>
        <dbReference type="EMBL" id="KAG9395508.1"/>
    </source>
</evidence>
<name>A0A8J6B4G5_9EUKA</name>
<protein>
    <submittedName>
        <fullName evidence="1">Hydroxyacylglutathione hydrolase</fullName>
    </submittedName>
</protein>